<dbReference type="Gene3D" id="3.30.450.20">
    <property type="entry name" value="PAS domain"/>
    <property type="match status" value="1"/>
</dbReference>
<comment type="caution">
    <text evidence="3">The sequence shown here is derived from an EMBL/GenBank/DDBJ whole genome shotgun (WGS) entry which is preliminary data.</text>
</comment>
<dbReference type="InterPro" id="IPR000014">
    <property type="entry name" value="PAS"/>
</dbReference>
<sequence length="146" mass="16574">MRSTVDCNELVAAIGEAVVVSDTKGRITLWNAAAERMFGFAEDEALGQSLDLIIPERQRRRHWEGYDETMRSGQTKYGTQLLRVPALHKEGRTLSIAFTVALLKDETGAAREIVAVIRDETVRWAEERDLRRRLAECEARVDEKKS</sequence>
<gene>
    <name evidence="3" type="ORF">MWN33_09080</name>
</gene>
<accession>A0ABT0DLL8</accession>
<dbReference type="InterPro" id="IPR035965">
    <property type="entry name" value="PAS-like_dom_sf"/>
</dbReference>
<evidence type="ECO:0000313" key="4">
    <source>
        <dbReference type="Proteomes" id="UP001202867"/>
    </source>
</evidence>
<organism evidence="3 4">
    <name type="scientific">Ancylobacter koreensis</name>
    <dbReference type="NCBI Taxonomy" id="266121"/>
    <lineage>
        <taxon>Bacteria</taxon>
        <taxon>Pseudomonadati</taxon>
        <taxon>Pseudomonadota</taxon>
        <taxon>Alphaproteobacteria</taxon>
        <taxon>Hyphomicrobiales</taxon>
        <taxon>Xanthobacteraceae</taxon>
        <taxon>Ancylobacter</taxon>
    </lineage>
</organism>
<dbReference type="PANTHER" id="PTHR44757">
    <property type="entry name" value="DIGUANYLATE CYCLASE DGCP"/>
    <property type="match status" value="1"/>
</dbReference>
<feature type="domain" description="PAC" evidence="2">
    <location>
        <begin position="75"/>
        <end position="132"/>
    </location>
</feature>
<dbReference type="EMBL" id="JALKCG010000002">
    <property type="protein sequence ID" value="MCK0208182.1"/>
    <property type="molecule type" value="Genomic_DNA"/>
</dbReference>
<proteinExistence type="predicted"/>
<dbReference type="InterPro" id="IPR000700">
    <property type="entry name" value="PAS-assoc_C"/>
</dbReference>
<reference evidence="3 4" key="1">
    <citation type="submission" date="2022-04" db="EMBL/GenBank/DDBJ databases">
        <authorList>
            <person name="Grouzdev D.S."/>
            <person name="Pantiukh K.S."/>
            <person name="Krutkina M.S."/>
        </authorList>
    </citation>
    <scope>NUCLEOTIDE SEQUENCE [LARGE SCALE GENOMIC DNA]</scope>
    <source>
        <strain evidence="3 4">Jip08</strain>
    </source>
</reference>
<feature type="domain" description="PAS" evidence="1">
    <location>
        <begin position="1"/>
        <end position="73"/>
    </location>
</feature>
<keyword evidence="4" id="KW-1185">Reference proteome</keyword>
<dbReference type="RefSeq" id="WP_247200164.1">
    <property type="nucleotide sequence ID" value="NZ_JALKCG010000002.1"/>
</dbReference>
<dbReference type="PROSITE" id="PS50113">
    <property type="entry name" value="PAC"/>
    <property type="match status" value="1"/>
</dbReference>
<dbReference type="SUPFAM" id="SSF55785">
    <property type="entry name" value="PYP-like sensor domain (PAS domain)"/>
    <property type="match status" value="1"/>
</dbReference>
<reference evidence="4" key="2">
    <citation type="submission" date="2023-07" db="EMBL/GenBank/DDBJ databases">
        <title>Ancylobacter moscoviensis sp. nov., facultatively methylotrophic bacteria from activated sludge and the reclassification of Starkeya novella (Starkey 1934) Kelly et al. 2000 as Ancylobacter novellus comb. nov., Starkeya koreensis Im et al. 2006 as Ancylobacter koreensis comb.nov., Angulomicrobium tetraedrale Vasil'eva et al. 1986 as Ancylobacter tetraedralis comb. nov., Angulomicrobium amanitiforme Fritz et al. 2004 as Ancylobacter amanitiformis comb. nov. and Methylorhabdus multivorans Doronina et al. 1996 as Ancylobacter multivorans comb. nov. and emended description of the genus Ancylobacter.</title>
        <authorList>
            <person name="Doronina N."/>
            <person name="Chemodurova A."/>
            <person name="Grouzdev D."/>
            <person name="Koziaeva V."/>
            <person name="Shi W."/>
            <person name="Wu L."/>
            <person name="Kaparullina E."/>
        </authorList>
    </citation>
    <scope>NUCLEOTIDE SEQUENCE [LARGE SCALE GENOMIC DNA]</scope>
    <source>
        <strain evidence="4">Jip08</strain>
    </source>
</reference>
<evidence type="ECO:0000313" key="3">
    <source>
        <dbReference type="EMBL" id="MCK0208182.1"/>
    </source>
</evidence>
<dbReference type="CDD" id="cd00130">
    <property type="entry name" value="PAS"/>
    <property type="match status" value="1"/>
</dbReference>
<dbReference type="NCBIfam" id="TIGR00229">
    <property type="entry name" value="sensory_box"/>
    <property type="match status" value="1"/>
</dbReference>
<dbReference type="PROSITE" id="PS50112">
    <property type="entry name" value="PAS"/>
    <property type="match status" value="1"/>
</dbReference>
<evidence type="ECO:0000259" key="1">
    <source>
        <dbReference type="PROSITE" id="PS50112"/>
    </source>
</evidence>
<dbReference type="Proteomes" id="UP001202867">
    <property type="component" value="Unassembled WGS sequence"/>
</dbReference>
<protein>
    <submittedName>
        <fullName evidence="3">PAS domain-containing protein</fullName>
    </submittedName>
</protein>
<dbReference type="InterPro" id="IPR013767">
    <property type="entry name" value="PAS_fold"/>
</dbReference>
<name>A0ABT0DLL8_9HYPH</name>
<dbReference type="PANTHER" id="PTHR44757:SF2">
    <property type="entry name" value="BIOFILM ARCHITECTURE MAINTENANCE PROTEIN MBAA"/>
    <property type="match status" value="1"/>
</dbReference>
<dbReference type="Pfam" id="PF00989">
    <property type="entry name" value="PAS"/>
    <property type="match status" value="1"/>
</dbReference>
<evidence type="ECO:0000259" key="2">
    <source>
        <dbReference type="PROSITE" id="PS50113"/>
    </source>
</evidence>
<dbReference type="SMART" id="SM00091">
    <property type="entry name" value="PAS"/>
    <property type="match status" value="1"/>
</dbReference>
<dbReference type="InterPro" id="IPR052155">
    <property type="entry name" value="Biofilm_reg_signaling"/>
</dbReference>